<dbReference type="Proteomes" id="UP000674938">
    <property type="component" value="Unassembled WGS sequence"/>
</dbReference>
<evidence type="ECO:0000313" key="6">
    <source>
        <dbReference type="EMBL" id="MBP1041862.1"/>
    </source>
</evidence>
<dbReference type="AlphaFoldDB" id="A0A940SSE8"/>
<dbReference type="PANTHER" id="PTHR35534">
    <property type="entry name" value="50S RIBOSOMAL PROTEIN L32"/>
    <property type="match status" value="1"/>
</dbReference>
<evidence type="ECO:0000256" key="5">
    <source>
        <dbReference type="HAMAP-Rule" id="MF_00340"/>
    </source>
</evidence>
<reference evidence="6" key="1">
    <citation type="submission" date="2020-12" db="EMBL/GenBank/DDBJ databases">
        <title>Vagococcus allomyrinae sp. nov. and Enterococcus lavae sp. nov., isolated from the larvae of Allomyrina dichotoma.</title>
        <authorList>
            <person name="Lee S.D."/>
        </authorList>
    </citation>
    <scope>NUCLEOTIDE SEQUENCE</scope>
    <source>
        <strain evidence="6">BWB3-3</strain>
    </source>
</reference>
<gene>
    <name evidence="5 6" type="primary">rpmF</name>
    <name evidence="6" type="ORF">I6N95_12655</name>
</gene>
<comment type="similarity">
    <text evidence="1 5">Belongs to the bacterial ribosomal protein bL32 family.</text>
</comment>
<proteinExistence type="inferred from homology"/>
<dbReference type="GO" id="GO:0006412">
    <property type="term" value="P:translation"/>
    <property type="evidence" value="ECO:0007669"/>
    <property type="project" value="UniProtKB-UniRule"/>
</dbReference>
<evidence type="ECO:0000256" key="2">
    <source>
        <dbReference type="ARBA" id="ARBA00022980"/>
    </source>
</evidence>
<dbReference type="HAMAP" id="MF_00340">
    <property type="entry name" value="Ribosomal_bL32"/>
    <property type="match status" value="1"/>
</dbReference>
<keyword evidence="2 5" id="KW-0689">Ribosomal protein</keyword>
<dbReference type="InterPro" id="IPR002677">
    <property type="entry name" value="Ribosomal_bL32"/>
</dbReference>
<comment type="caution">
    <text evidence="6">The sequence shown here is derived from an EMBL/GenBank/DDBJ whole genome shotgun (WGS) entry which is preliminary data.</text>
</comment>
<name>A0A940SSE8_9ENTE</name>
<evidence type="ECO:0000256" key="3">
    <source>
        <dbReference type="ARBA" id="ARBA00023274"/>
    </source>
</evidence>
<evidence type="ECO:0000256" key="4">
    <source>
        <dbReference type="ARBA" id="ARBA00035178"/>
    </source>
</evidence>
<organism evidence="6 7">
    <name type="scientific">Vagococcus allomyrinae</name>
    <dbReference type="NCBI Taxonomy" id="2794353"/>
    <lineage>
        <taxon>Bacteria</taxon>
        <taxon>Bacillati</taxon>
        <taxon>Bacillota</taxon>
        <taxon>Bacilli</taxon>
        <taxon>Lactobacillales</taxon>
        <taxon>Enterococcaceae</taxon>
        <taxon>Vagococcus</taxon>
    </lineage>
</organism>
<dbReference type="GO" id="GO:0015934">
    <property type="term" value="C:large ribosomal subunit"/>
    <property type="evidence" value="ECO:0007669"/>
    <property type="project" value="InterPro"/>
</dbReference>
<dbReference type="RefSeq" id="WP_209528475.1">
    <property type="nucleotide sequence ID" value="NZ_JAEEGA010000007.1"/>
</dbReference>
<protein>
    <recommendedName>
        <fullName evidence="4 5">Large ribosomal subunit protein bL32</fullName>
    </recommendedName>
</protein>
<accession>A0A940SSE8</accession>
<dbReference type="EMBL" id="JAEEGA010000007">
    <property type="protein sequence ID" value="MBP1041862.1"/>
    <property type="molecule type" value="Genomic_DNA"/>
</dbReference>
<keyword evidence="7" id="KW-1185">Reference proteome</keyword>
<keyword evidence="3 5" id="KW-0687">Ribonucleoprotein</keyword>
<evidence type="ECO:0000313" key="7">
    <source>
        <dbReference type="Proteomes" id="UP000674938"/>
    </source>
</evidence>
<dbReference type="NCBIfam" id="TIGR01031">
    <property type="entry name" value="rpmF_bact"/>
    <property type="match status" value="1"/>
</dbReference>
<dbReference type="PANTHER" id="PTHR35534:SF2">
    <property type="entry name" value="LARGE RIBOSOMAL SUBUNIT PROTEIN BL32"/>
    <property type="match status" value="1"/>
</dbReference>
<dbReference type="SUPFAM" id="SSF57829">
    <property type="entry name" value="Zn-binding ribosomal proteins"/>
    <property type="match status" value="1"/>
</dbReference>
<evidence type="ECO:0000256" key="1">
    <source>
        <dbReference type="ARBA" id="ARBA00008560"/>
    </source>
</evidence>
<dbReference type="InterPro" id="IPR011332">
    <property type="entry name" value="Ribosomal_zn-bd"/>
</dbReference>
<dbReference type="GO" id="GO:0003735">
    <property type="term" value="F:structural constituent of ribosome"/>
    <property type="evidence" value="ECO:0007669"/>
    <property type="project" value="InterPro"/>
</dbReference>
<sequence>MAVPARKTSKAKKAKRRTHYKLSVPGMSTCANCGEMKRSHHVCPACGHYDGKDVNASTEE</sequence>
<dbReference type="Pfam" id="PF01783">
    <property type="entry name" value="Ribosomal_L32p"/>
    <property type="match status" value="1"/>
</dbReference>
<dbReference type="InterPro" id="IPR044957">
    <property type="entry name" value="Ribosomal_bL32_bact"/>
</dbReference>